<gene>
    <name evidence="1" type="ORF">KIN20_022282</name>
</gene>
<keyword evidence="2" id="KW-1185">Reference proteome</keyword>
<evidence type="ECO:0000313" key="2">
    <source>
        <dbReference type="Proteomes" id="UP001196413"/>
    </source>
</evidence>
<dbReference type="Proteomes" id="UP001196413">
    <property type="component" value="Unassembled WGS sequence"/>
</dbReference>
<name>A0AAD5QWP1_PARTN</name>
<comment type="caution">
    <text evidence="1">The sequence shown here is derived from an EMBL/GenBank/DDBJ whole genome shotgun (WGS) entry which is preliminary data.</text>
</comment>
<reference evidence="1" key="1">
    <citation type="submission" date="2021-06" db="EMBL/GenBank/DDBJ databases">
        <title>Parelaphostrongylus tenuis whole genome reference sequence.</title>
        <authorList>
            <person name="Garwood T.J."/>
            <person name="Larsen P.A."/>
            <person name="Fountain-Jones N.M."/>
            <person name="Garbe J.R."/>
            <person name="Macchietto M.G."/>
            <person name="Kania S.A."/>
            <person name="Gerhold R.W."/>
            <person name="Richards J.E."/>
            <person name="Wolf T.M."/>
        </authorList>
    </citation>
    <scope>NUCLEOTIDE SEQUENCE</scope>
    <source>
        <strain evidence="1">MNPRO001-30</strain>
        <tissue evidence="1">Meninges</tissue>
    </source>
</reference>
<proteinExistence type="predicted"/>
<sequence length="127" mass="14321">MMKGVNTTPRFLARIITSSFTITTSYSFSLCLTNQVNYFCAGGLDRILKTVTTCWCFMTILGTLEKLAIEVDELAARSFDSLNSGLCAQHFSTAPRFIRLSSLALLSLTRRLQHEDERLWTIDSNQL</sequence>
<accession>A0AAD5QWP1</accession>
<protein>
    <submittedName>
        <fullName evidence="1">Uncharacterized protein</fullName>
    </submittedName>
</protein>
<dbReference type="AlphaFoldDB" id="A0AAD5QWP1"/>
<organism evidence="1 2">
    <name type="scientific">Parelaphostrongylus tenuis</name>
    <name type="common">Meningeal worm</name>
    <dbReference type="NCBI Taxonomy" id="148309"/>
    <lineage>
        <taxon>Eukaryota</taxon>
        <taxon>Metazoa</taxon>
        <taxon>Ecdysozoa</taxon>
        <taxon>Nematoda</taxon>
        <taxon>Chromadorea</taxon>
        <taxon>Rhabditida</taxon>
        <taxon>Rhabditina</taxon>
        <taxon>Rhabditomorpha</taxon>
        <taxon>Strongyloidea</taxon>
        <taxon>Metastrongylidae</taxon>
        <taxon>Parelaphostrongylus</taxon>
    </lineage>
</organism>
<dbReference type="EMBL" id="JAHQIW010004510">
    <property type="protein sequence ID" value="KAJ1362651.1"/>
    <property type="molecule type" value="Genomic_DNA"/>
</dbReference>
<evidence type="ECO:0000313" key="1">
    <source>
        <dbReference type="EMBL" id="KAJ1362651.1"/>
    </source>
</evidence>